<keyword evidence="1" id="KW-0413">Isomerase</keyword>
<dbReference type="GO" id="GO:0016853">
    <property type="term" value="F:isomerase activity"/>
    <property type="evidence" value="ECO:0007669"/>
    <property type="project" value="UniProtKB-KW"/>
</dbReference>
<gene>
    <name evidence="1" type="ORF">SAMN06265367_101258</name>
</gene>
<evidence type="ECO:0000313" key="1">
    <source>
        <dbReference type="EMBL" id="SMP04258.1"/>
    </source>
</evidence>
<dbReference type="Pfam" id="PF06026">
    <property type="entry name" value="Rib_5-P_isom_A"/>
    <property type="match status" value="1"/>
</dbReference>
<evidence type="ECO:0000313" key="2">
    <source>
        <dbReference type="Proteomes" id="UP001157915"/>
    </source>
</evidence>
<comment type="caution">
    <text evidence="1">The sequence shown here is derived from an EMBL/GenBank/DDBJ whole genome shotgun (WGS) entry which is preliminary data.</text>
</comment>
<protein>
    <submittedName>
        <fullName evidence="1">Ribose 5-phosphate isomerase A (Phosphoriboisomerase A)</fullName>
    </submittedName>
</protein>
<dbReference type="InterPro" id="IPR004788">
    <property type="entry name" value="Ribose5P_isomerase_type_A"/>
</dbReference>
<sequence length="64" mass="7406">MEGEFLLADQGNWTLDIDFEHIEEPLRHSNTLDRIFGANSHELFIRFTAIIIIGKNDSTQTINF</sequence>
<organism evidence="1 2">
    <name type="scientific">Algoriphagus winogradskyi</name>
    <dbReference type="NCBI Taxonomy" id="237017"/>
    <lineage>
        <taxon>Bacteria</taxon>
        <taxon>Pseudomonadati</taxon>
        <taxon>Bacteroidota</taxon>
        <taxon>Cytophagia</taxon>
        <taxon>Cytophagales</taxon>
        <taxon>Cyclobacteriaceae</taxon>
        <taxon>Algoriphagus</taxon>
    </lineage>
</organism>
<dbReference type="Proteomes" id="UP001157915">
    <property type="component" value="Unassembled WGS sequence"/>
</dbReference>
<proteinExistence type="predicted"/>
<accession>A0ABY1N9R0</accession>
<name>A0ABY1N9R0_9BACT</name>
<keyword evidence="2" id="KW-1185">Reference proteome</keyword>
<dbReference type="EMBL" id="FXUA01000001">
    <property type="protein sequence ID" value="SMP04258.1"/>
    <property type="molecule type" value="Genomic_DNA"/>
</dbReference>
<reference evidence="1 2" key="1">
    <citation type="submission" date="2017-05" db="EMBL/GenBank/DDBJ databases">
        <authorList>
            <person name="Varghese N."/>
            <person name="Submissions S."/>
        </authorList>
    </citation>
    <scope>NUCLEOTIDE SEQUENCE [LARGE SCALE GENOMIC DNA]</scope>
    <source>
        <strain evidence="1 2">DSM 15360</strain>
    </source>
</reference>